<dbReference type="CDD" id="cd02023">
    <property type="entry name" value="UMPK"/>
    <property type="match status" value="1"/>
</dbReference>
<gene>
    <name evidence="8" type="primary">udk</name>
    <name evidence="8" type="ORF">MGM1_3450</name>
</gene>
<dbReference type="KEGG" id="mgj:MGM1_3450"/>
<dbReference type="STRING" id="1318617.MGM1_3450"/>
<keyword evidence="6" id="KW-0963">Cytoplasm</keyword>
<accession>A0A097ST19</accession>
<keyword evidence="9" id="KW-1185">Reference proteome</keyword>
<dbReference type="eggNOG" id="COG0572">
    <property type="taxonomic scope" value="Bacteria"/>
</dbReference>
<dbReference type="GO" id="GO:0043771">
    <property type="term" value="F:cytidine kinase activity"/>
    <property type="evidence" value="ECO:0007669"/>
    <property type="project" value="RHEA"/>
</dbReference>
<dbReference type="Pfam" id="PF00485">
    <property type="entry name" value="PRK"/>
    <property type="match status" value="1"/>
</dbReference>
<comment type="subcellular location">
    <subcellularLocation>
        <location evidence="6">Cytoplasm</location>
    </subcellularLocation>
</comment>
<keyword evidence="5 6" id="KW-0067">ATP-binding</keyword>
<comment type="pathway">
    <text evidence="6">Pyrimidine metabolism; CTP biosynthesis via salvage pathway; CTP from cytidine: step 1/3.</text>
</comment>
<evidence type="ECO:0000256" key="3">
    <source>
        <dbReference type="ARBA" id="ARBA00022741"/>
    </source>
</evidence>
<comment type="similarity">
    <text evidence="6">Belongs to the uridine kinase family.</text>
</comment>
<dbReference type="GO" id="GO:0005737">
    <property type="term" value="C:cytoplasm"/>
    <property type="evidence" value="ECO:0007669"/>
    <property type="project" value="UniProtKB-SubCell"/>
</dbReference>
<organism evidence="8 9">
    <name type="scientific">Candidatus Malacoplasma girerdii</name>
    <dbReference type="NCBI Taxonomy" id="1318617"/>
    <lineage>
        <taxon>Bacteria</taxon>
        <taxon>Bacillati</taxon>
        <taxon>Mycoplasmatota</taxon>
        <taxon>Mycoplasmoidales</taxon>
        <taxon>Mycoplasmoidaceae</taxon>
        <taxon>Malacoplasma</taxon>
    </lineage>
</organism>
<dbReference type="EC" id="2.7.1.48" evidence="6"/>
<dbReference type="InterPro" id="IPR006083">
    <property type="entry name" value="PRK/URK"/>
</dbReference>
<dbReference type="NCBIfam" id="TIGR00235">
    <property type="entry name" value="udk"/>
    <property type="match status" value="1"/>
</dbReference>
<dbReference type="SUPFAM" id="SSF52540">
    <property type="entry name" value="P-loop containing nucleoside triphosphate hydrolases"/>
    <property type="match status" value="1"/>
</dbReference>
<evidence type="ECO:0000256" key="6">
    <source>
        <dbReference type="RuleBase" id="RU003825"/>
    </source>
</evidence>
<dbReference type="GO" id="GO:0005524">
    <property type="term" value="F:ATP binding"/>
    <property type="evidence" value="ECO:0007669"/>
    <property type="project" value="UniProtKB-KW"/>
</dbReference>
<evidence type="ECO:0000256" key="2">
    <source>
        <dbReference type="ARBA" id="ARBA00022679"/>
    </source>
</evidence>
<dbReference type="PRINTS" id="PR00988">
    <property type="entry name" value="URIDINKINASE"/>
</dbReference>
<keyword evidence="2 6" id="KW-0808">Transferase</keyword>
<dbReference type="InterPro" id="IPR000764">
    <property type="entry name" value="Uridine_kinase-like"/>
</dbReference>
<dbReference type="InterPro" id="IPR027417">
    <property type="entry name" value="P-loop_NTPase"/>
</dbReference>
<dbReference type="GO" id="GO:0044206">
    <property type="term" value="P:UMP salvage"/>
    <property type="evidence" value="ECO:0007669"/>
    <property type="project" value="UniProtKB-UniPathway"/>
</dbReference>
<dbReference type="Gene3D" id="3.40.50.300">
    <property type="entry name" value="P-loop containing nucleotide triphosphate hydrolases"/>
    <property type="match status" value="1"/>
</dbReference>
<protein>
    <recommendedName>
        <fullName evidence="6">Uridine kinase</fullName>
        <ecNumber evidence="6">2.7.1.48</ecNumber>
    </recommendedName>
</protein>
<dbReference type="EMBL" id="CP007711">
    <property type="protein sequence ID" value="AIV03717.1"/>
    <property type="molecule type" value="Genomic_DNA"/>
</dbReference>
<evidence type="ECO:0000256" key="5">
    <source>
        <dbReference type="ARBA" id="ARBA00022840"/>
    </source>
</evidence>
<evidence type="ECO:0000256" key="4">
    <source>
        <dbReference type="ARBA" id="ARBA00022777"/>
    </source>
</evidence>
<dbReference type="HOGENOM" id="CLU_021278_1_2_14"/>
<dbReference type="UniPathway" id="UPA00579">
    <property type="reaction ID" value="UER00640"/>
</dbReference>
<reference evidence="8 9" key="1">
    <citation type="journal article" date="2014" name="PLoS ONE">
        <title>An emerging Mycoplasma associated with trichomoniasis, vaginal infection and disease.</title>
        <authorList>
            <consortium name="Vaginal Microbiome Consortium"/>
            <person name="Fettweis J.M."/>
            <person name="Serrano M.G."/>
            <person name="Huang B."/>
            <person name="Brooks J.P."/>
            <person name="Glascock A.L."/>
            <person name="Sheth N.U."/>
            <person name="Strauss J.F.III."/>
            <person name="Jefferson K.K."/>
            <person name="Buck G.A."/>
        </authorList>
    </citation>
    <scope>NUCLEOTIDE SEQUENCE [LARGE SCALE GENOMIC DNA]</scope>
    <source>
        <strain evidence="8 9">VCU_M1</strain>
    </source>
</reference>
<dbReference type="FunFam" id="3.40.50.300:FF:001802">
    <property type="entry name" value="Uridine-cytidine kinase 1"/>
    <property type="match status" value="1"/>
</dbReference>
<dbReference type="UniPathway" id="UPA00574">
    <property type="reaction ID" value="UER00637"/>
</dbReference>
<dbReference type="GO" id="GO:0004849">
    <property type="term" value="F:uridine kinase activity"/>
    <property type="evidence" value="ECO:0007669"/>
    <property type="project" value="UniProtKB-EC"/>
</dbReference>
<keyword evidence="4 6" id="KW-0418">Kinase</keyword>
<sequence length="211" mass="24649">MKKHKPVLICVAGGTASGKTTVSKEIIKTLNKKVKTQLICIDSFYSRDLEKTKQNELHTNVNFDHPNAFDWPLIEKTFKTLLDNKTARIPIYDYKISRRSKETKLIKPTDVIIFEGILSLYNKSINKIASIKIYVDSPSDERFIRRFLRDKNERGRNDENIIAQWRNVVQPMYKEFIEPQKRNADLVIPWTTYNTVAIDFLKCALINQIKK</sequence>
<keyword evidence="3 6" id="KW-0547">Nucleotide-binding</keyword>
<comment type="catalytic activity">
    <reaction evidence="6">
        <text>cytidine + ATP = CMP + ADP + H(+)</text>
        <dbReference type="Rhea" id="RHEA:24674"/>
        <dbReference type="ChEBI" id="CHEBI:15378"/>
        <dbReference type="ChEBI" id="CHEBI:17562"/>
        <dbReference type="ChEBI" id="CHEBI:30616"/>
        <dbReference type="ChEBI" id="CHEBI:60377"/>
        <dbReference type="ChEBI" id="CHEBI:456216"/>
        <dbReference type="EC" id="2.7.1.48"/>
    </reaction>
</comment>
<dbReference type="NCBIfam" id="NF004018">
    <property type="entry name" value="PRK05480.1"/>
    <property type="match status" value="1"/>
</dbReference>
<evidence type="ECO:0000313" key="8">
    <source>
        <dbReference type="EMBL" id="AIV03717.1"/>
    </source>
</evidence>
<proteinExistence type="inferred from homology"/>
<name>A0A097ST19_9BACT</name>
<dbReference type="PANTHER" id="PTHR10285">
    <property type="entry name" value="URIDINE KINASE"/>
    <property type="match status" value="1"/>
</dbReference>
<evidence type="ECO:0000259" key="7">
    <source>
        <dbReference type="Pfam" id="PF00485"/>
    </source>
</evidence>
<dbReference type="GO" id="GO:0044211">
    <property type="term" value="P:CTP salvage"/>
    <property type="evidence" value="ECO:0007669"/>
    <property type="project" value="UniProtKB-UniPathway"/>
</dbReference>
<feature type="domain" description="Phosphoribulokinase/uridine kinase" evidence="7">
    <location>
        <begin position="8"/>
        <end position="196"/>
    </location>
</feature>
<dbReference type="AlphaFoldDB" id="A0A097ST19"/>
<comment type="catalytic activity">
    <reaction evidence="6">
        <text>uridine + ATP = UMP + ADP + H(+)</text>
        <dbReference type="Rhea" id="RHEA:16825"/>
        <dbReference type="ChEBI" id="CHEBI:15378"/>
        <dbReference type="ChEBI" id="CHEBI:16704"/>
        <dbReference type="ChEBI" id="CHEBI:30616"/>
        <dbReference type="ChEBI" id="CHEBI:57865"/>
        <dbReference type="ChEBI" id="CHEBI:456216"/>
        <dbReference type="EC" id="2.7.1.48"/>
    </reaction>
</comment>
<comment type="pathway">
    <text evidence="1 6">Pyrimidine metabolism; UMP biosynthesis via salvage pathway; UMP from uridine: step 1/1.</text>
</comment>
<evidence type="ECO:0000313" key="9">
    <source>
        <dbReference type="Proteomes" id="UP000030066"/>
    </source>
</evidence>
<dbReference type="Proteomes" id="UP000030066">
    <property type="component" value="Chromosome"/>
</dbReference>
<evidence type="ECO:0000256" key="1">
    <source>
        <dbReference type="ARBA" id="ARBA00004690"/>
    </source>
</evidence>